<dbReference type="EMBL" id="CP089982">
    <property type="protein sequence ID" value="WXA94404.1"/>
    <property type="molecule type" value="Genomic_DNA"/>
</dbReference>
<dbReference type="PANTHER" id="PTHR43162">
    <property type="match status" value="1"/>
</dbReference>
<evidence type="ECO:0000313" key="2">
    <source>
        <dbReference type="EMBL" id="WXA94404.1"/>
    </source>
</evidence>
<evidence type="ECO:0000259" key="1">
    <source>
        <dbReference type="Pfam" id="PF05368"/>
    </source>
</evidence>
<dbReference type="InterPro" id="IPR008030">
    <property type="entry name" value="NmrA-like"/>
</dbReference>
<keyword evidence="3" id="KW-1185">Reference proteome</keyword>
<dbReference type="Gene3D" id="3.90.25.10">
    <property type="entry name" value="UDP-galactose 4-epimerase, domain 1"/>
    <property type="match status" value="1"/>
</dbReference>
<name>A0ABZ2KBZ0_9BACT</name>
<dbReference type="RefSeq" id="WP_394845010.1">
    <property type="nucleotide sequence ID" value="NZ_CP089982.1"/>
</dbReference>
<dbReference type="InterPro" id="IPR051604">
    <property type="entry name" value="Ergot_Alk_Oxidoreductase"/>
</dbReference>
<feature type="domain" description="NmrA-like" evidence="1">
    <location>
        <begin position="3"/>
        <end position="236"/>
    </location>
</feature>
<sequence length="286" mass="30376">MYAITGITGKVGGEVARTLLAAGKPVRAVVRDARKGEKWARLGCEVALATVEDASALARAFAGATAVFLLPPPAFDPQPGFPEARALGQSFMTALIAAKPARAVYLSTIGADAPHENLLTQHGLIEAALSDVALPLTILRPAWFLENAAWDVPAAREAGFMASYLQPLDTPFPMVATQDVGRVAAELLQETWKGRRIVELEGPSRVSPDDLASALARALGKPVRATAVPRTTWRDLFLAQGMKNPDPRIRMVDGFNEGWIAFQGKNALQGRIHADAAIAALCKGAP</sequence>
<protein>
    <submittedName>
        <fullName evidence="2">NAD(P)H-binding protein</fullName>
    </submittedName>
</protein>
<dbReference type="Proteomes" id="UP001379533">
    <property type="component" value="Chromosome"/>
</dbReference>
<organism evidence="2 3">
    <name type="scientific">Pendulispora brunnea</name>
    <dbReference type="NCBI Taxonomy" id="2905690"/>
    <lineage>
        <taxon>Bacteria</taxon>
        <taxon>Pseudomonadati</taxon>
        <taxon>Myxococcota</taxon>
        <taxon>Myxococcia</taxon>
        <taxon>Myxococcales</taxon>
        <taxon>Sorangiineae</taxon>
        <taxon>Pendulisporaceae</taxon>
        <taxon>Pendulispora</taxon>
    </lineage>
</organism>
<dbReference type="Pfam" id="PF05368">
    <property type="entry name" value="NmrA"/>
    <property type="match status" value="1"/>
</dbReference>
<evidence type="ECO:0000313" key="3">
    <source>
        <dbReference type="Proteomes" id="UP001379533"/>
    </source>
</evidence>
<reference evidence="2 3" key="1">
    <citation type="submission" date="2021-12" db="EMBL/GenBank/DDBJ databases">
        <title>Discovery of the Pendulisporaceae a myxobacterial family with distinct sporulation behavior and unique specialized metabolism.</title>
        <authorList>
            <person name="Garcia R."/>
            <person name="Popoff A."/>
            <person name="Bader C.D."/>
            <person name="Loehr J."/>
            <person name="Walesch S."/>
            <person name="Walt C."/>
            <person name="Boldt J."/>
            <person name="Bunk B."/>
            <person name="Haeckl F.J.F.P.J."/>
            <person name="Gunesch A.P."/>
            <person name="Birkelbach J."/>
            <person name="Nuebel U."/>
            <person name="Pietschmann T."/>
            <person name="Bach T."/>
            <person name="Mueller R."/>
        </authorList>
    </citation>
    <scope>NUCLEOTIDE SEQUENCE [LARGE SCALE GENOMIC DNA]</scope>
    <source>
        <strain evidence="2 3">MSr12523</strain>
    </source>
</reference>
<dbReference type="PANTHER" id="PTHR43162:SF1">
    <property type="entry name" value="PRESTALK A DIFFERENTIATION PROTEIN A"/>
    <property type="match status" value="1"/>
</dbReference>
<dbReference type="InterPro" id="IPR036291">
    <property type="entry name" value="NAD(P)-bd_dom_sf"/>
</dbReference>
<dbReference type="Gene3D" id="3.40.50.720">
    <property type="entry name" value="NAD(P)-binding Rossmann-like Domain"/>
    <property type="match status" value="1"/>
</dbReference>
<gene>
    <name evidence="2" type="ORF">LZC95_49160</name>
</gene>
<dbReference type="SUPFAM" id="SSF51735">
    <property type="entry name" value="NAD(P)-binding Rossmann-fold domains"/>
    <property type="match status" value="1"/>
</dbReference>
<accession>A0ABZ2KBZ0</accession>
<proteinExistence type="predicted"/>